<name>A0AAV9GP37_9PEZI</name>
<keyword evidence="2" id="KW-1185">Reference proteome</keyword>
<gene>
    <name evidence="1" type="ORF">QBC34DRAFT_297102</name>
</gene>
<proteinExistence type="predicted"/>
<protein>
    <submittedName>
        <fullName evidence="1">Uncharacterized protein</fullName>
    </submittedName>
</protein>
<dbReference type="Proteomes" id="UP001321760">
    <property type="component" value="Unassembled WGS sequence"/>
</dbReference>
<evidence type="ECO:0000313" key="2">
    <source>
        <dbReference type="Proteomes" id="UP001321760"/>
    </source>
</evidence>
<feature type="non-terminal residue" evidence="1">
    <location>
        <position position="1"/>
    </location>
</feature>
<sequence>NRWGWFITPTLAELQSPGTVGGTLYVGAGNNDISNSRNVGTWTATADAQGGVTVTYNMASPYYLDEVHVELRCLPFPTPNSCAPGQWTHVADDLDHLTTYSNPNPIPYPTCNGNVALVLHASVGYFATGNTCTLPPAGGSAPP</sequence>
<dbReference type="AlphaFoldDB" id="A0AAV9GP37"/>
<accession>A0AAV9GP37</accession>
<reference evidence="1" key="2">
    <citation type="submission" date="2023-05" db="EMBL/GenBank/DDBJ databases">
        <authorList>
            <consortium name="Lawrence Berkeley National Laboratory"/>
            <person name="Steindorff A."/>
            <person name="Hensen N."/>
            <person name="Bonometti L."/>
            <person name="Westerberg I."/>
            <person name="Brannstrom I.O."/>
            <person name="Guillou S."/>
            <person name="Cros-Aarteil S."/>
            <person name="Calhoun S."/>
            <person name="Haridas S."/>
            <person name="Kuo A."/>
            <person name="Mondo S."/>
            <person name="Pangilinan J."/>
            <person name="Riley R."/>
            <person name="Labutti K."/>
            <person name="Andreopoulos B."/>
            <person name="Lipzen A."/>
            <person name="Chen C."/>
            <person name="Yanf M."/>
            <person name="Daum C."/>
            <person name="Ng V."/>
            <person name="Clum A."/>
            <person name="Ohm R."/>
            <person name="Martin F."/>
            <person name="Silar P."/>
            <person name="Natvig D."/>
            <person name="Lalanne C."/>
            <person name="Gautier V."/>
            <person name="Ament-Velasquez S.L."/>
            <person name="Kruys A."/>
            <person name="Hutchinson M.I."/>
            <person name="Powell A.J."/>
            <person name="Barry K."/>
            <person name="Miller A.N."/>
            <person name="Grigoriev I.V."/>
            <person name="Debuchy R."/>
            <person name="Gladieux P."/>
            <person name="Thoren M.H."/>
            <person name="Johannesson H."/>
        </authorList>
    </citation>
    <scope>NUCLEOTIDE SEQUENCE</scope>
    <source>
        <strain evidence="1">PSN243</strain>
    </source>
</reference>
<organism evidence="1 2">
    <name type="scientific">Podospora aff. communis PSN243</name>
    <dbReference type="NCBI Taxonomy" id="3040156"/>
    <lineage>
        <taxon>Eukaryota</taxon>
        <taxon>Fungi</taxon>
        <taxon>Dikarya</taxon>
        <taxon>Ascomycota</taxon>
        <taxon>Pezizomycotina</taxon>
        <taxon>Sordariomycetes</taxon>
        <taxon>Sordariomycetidae</taxon>
        <taxon>Sordariales</taxon>
        <taxon>Podosporaceae</taxon>
        <taxon>Podospora</taxon>
    </lineage>
</organism>
<dbReference type="EMBL" id="MU865932">
    <property type="protein sequence ID" value="KAK4450604.1"/>
    <property type="molecule type" value="Genomic_DNA"/>
</dbReference>
<comment type="caution">
    <text evidence="1">The sequence shown here is derived from an EMBL/GenBank/DDBJ whole genome shotgun (WGS) entry which is preliminary data.</text>
</comment>
<reference evidence="1" key="1">
    <citation type="journal article" date="2023" name="Mol. Phylogenet. Evol.">
        <title>Genome-scale phylogeny and comparative genomics of the fungal order Sordariales.</title>
        <authorList>
            <person name="Hensen N."/>
            <person name="Bonometti L."/>
            <person name="Westerberg I."/>
            <person name="Brannstrom I.O."/>
            <person name="Guillou S."/>
            <person name="Cros-Aarteil S."/>
            <person name="Calhoun S."/>
            <person name="Haridas S."/>
            <person name="Kuo A."/>
            <person name="Mondo S."/>
            <person name="Pangilinan J."/>
            <person name="Riley R."/>
            <person name="LaButti K."/>
            <person name="Andreopoulos B."/>
            <person name="Lipzen A."/>
            <person name="Chen C."/>
            <person name="Yan M."/>
            <person name="Daum C."/>
            <person name="Ng V."/>
            <person name="Clum A."/>
            <person name="Steindorff A."/>
            <person name="Ohm R.A."/>
            <person name="Martin F."/>
            <person name="Silar P."/>
            <person name="Natvig D.O."/>
            <person name="Lalanne C."/>
            <person name="Gautier V."/>
            <person name="Ament-Velasquez S.L."/>
            <person name="Kruys A."/>
            <person name="Hutchinson M.I."/>
            <person name="Powell A.J."/>
            <person name="Barry K."/>
            <person name="Miller A.N."/>
            <person name="Grigoriev I.V."/>
            <person name="Debuchy R."/>
            <person name="Gladieux P."/>
            <person name="Hiltunen Thoren M."/>
            <person name="Johannesson H."/>
        </authorList>
    </citation>
    <scope>NUCLEOTIDE SEQUENCE</scope>
    <source>
        <strain evidence="1">PSN243</strain>
    </source>
</reference>
<evidence type="ECO:0000313" key="1">
    <source>
        <dbReference type="EMBL" id="KAK4450604.1"/>
    </source>
</evidence>